<proteinExistence type="inferred from homology"/>
<organism evidence="7 8">
    <name type="scientific">Malassezia japonica</name>
    <dbReference type="NCBI Taxonomy" id="223818"/>
    <lineage>
        <taxon>Eukaryota</taxon>
        <taxon>Fungi</taxon>
        <taxon>Dikarya</taxon>
        <taxon>Basidiomycota</taxon>
        <taxon>Ustilaginomycotina</taxon>
        <taxon>Malasseziomycetes</taxon>
        <taxon>Malasseziales</taxon>
        <taxon>Malasseziaceae</taxon>
        <taxon>Malassezia</taxon>
    </lineage>
</organism>
<evidence type="ECO:0000256" key="3">
    <source>
        <dbReference type="ARBA" id="ARBA00011486"/>
    </source>
</evidence>
<dbReference type="InterPro" id="IPR002993">
    <property type="entry name" value="ODC_AZ"/>
</dbReference>
<feature type="compositionally biased region" description="Low complexity" evidence="6">
    <location>
        <begin position="21"/>
        <end position="31"/>
    </location>
</feature>
<reference evidence="7" key="1">
    <citation type="submission" date="2023-03" db="EMBL/GenBank/DDBJ databases">
        <title>Mating type loci evolution in Malassezia.</title>
        <authorList>
            <person name="Coelho M.A."/>
        </authorList>
    </citation>
    <scope>NUCLEOTIDE SEQUENCE</scope>
    <source>
        <strain evidence="7">CBS 9431</strain>
    </source>
</reference>
<sequence>MSPPPSPPPVPRSVPRHAPAEDTQAEALAAAAAQIVSAPPKRLTPQNVMQSALRHTARFDVPETPEMSPANNDVHHHPTAAAEAFMRRIFVDWNTPRAFQAEDAGIELICEGWTGAVAQKLASASSSHGKQREAPMEPRTRTLYVHMPRFVDRSALRDHLLRILDAASERLCAGRVVFCLERNLPDLSSLLRGLCYVGGQVTSLAGQPDAIVDARPIPALVLVSVAL</sequence>
<dbReference type="GeneID" id="85226119"/>
<keyword evidence="8" id="KW-1185">Reference proteome</keyword>
<dbReference type="SUPFAM" id="SSF55729">
    <property type="entry name" value="Acyl-CoA N-acyltransferases (Nat)"/>
    <property type="match status" value="1"/>
</dbReference>
<gene>
    <name evidence="7" type="ORF">MJAP1_002468</name>
</gene>
<dbReference type="Pfam" id="PF02100">
    <property type="entry name" value="ODC_AZ"/>
    <property type="match status" value="1"/>
</dbReference>
<dbReference type="InterPro" id="IPR038581">
    <property type="entry name" value="ODC_AZ_sf"/>
</dbReference>
<evidence type="ECO:0000256" key="5">
    <source>
        <dbReference type="ARBA" id="ARBA00022758"/>
    </source>
</evidence>
<dbReference type="AlphaFoldDB" id="A0AAF0F434"/>
<dbReference type="EMBL" id="CP119961">
    <property type="protein sequence ID" value="WFD39491.1"/>
    <property type="molecule type" value="Genomic_DNA"/>
</dbReference>
<evidence type="ECO:0000313" key="8">
    <source>
        <dbReference type="Proteomes" id="UP001217754"/>
    </source>
</evidence>
<comment type="function">
    <text evidence="1">Ornithine decarboxylase (ODC) antizyme protein that negatively regulates ODC activity and intracellular polyamine biosynthesis in response to increased intracellular polyamine levels. Binds to ODC monomers, inhibiting the assembly of the functional ODC homodimer, and targets the monomers for ubiquitin-independent proteolytic destruction by the 26S proteasome.</text>
</comment>
<evidence type="ECO:0000256" key="6">
    <source>
        <dbReference type="SAM" id="MobiDB-lite"/>
    </source>
</evidence>
<dbReference type="GO" id="GO:0008073">
    <property type="term" value="F:ornithine decarboxylase inhibitor activity"/>
    <property type="evidence" value="ECO:0007669"/>
    <property type="project" value="InterPro"/>
</dbReference>
<evidence type="ECO:0000256" key="1">
    <source>
        <dbReference type="ARBA" id="ARBA00002307"/>
    </source>
</evidence>
<dbReference type="InterPro" id="IPR016181">
    <property type="entry name" value="Acyl_CoA_acyltransferase"/>
</dbReference>
<dbReference type="Gene3D" id="3.40.630.60">
    <property type="match status" value="1"/>
</dbReference>
<protein>
    <recommendedName>
        <fullName evidence="4">Ornithine decarboxylase antizyme</fullName>
    </recommendedName>
</protein>
<name>A0AAF0F434_9BASI</name>
<evidence type="ECO:0000256" key="4">
    <source>
        <dbReference type="ARBA" id="ARBA00017712"/>
    </source>
</evidence>
<dbReference type="GO" id="GO:0005737">
    <property type="term" value="C:cytoplasm"/>
    <property type="evidence" value="ECO:0007669"/>
    <property type="project" value="TreeGrafter"/>
</dbReference>
<dbReference type="RefSeq" id="XP_060122388.1">
    <property type="nucleotide sequence ID" value="XM_060266405.1"/>
</dbReference>
<accession>A0AAF0F434</accession>
<keyword evidence="5" id="KW-0688">Ribosomal frameshifting</keyword>
<evidence type="ECO:0000256" key="2">
    <source>
        <dbReference type="ARBA" id="ARBA00008796"/>
    </source>
</evidence>
<dbReference type="GO" id="GO:0075523">
    <property type="term" value="P:viral translational frameshifting"/>
    <property type="evidence" value="ECO:0007669"/>
    <property type="project" value="UniProtKB-KW"/>
</dbReference>
<feature type="compositionally biased region" description="Pro residues" evidence="6">
    <location>
        <begin position="1"/>
        <end position="12"/>
    </location>
</feature>
<comment type="subunit">
    <text evidence="3">Interacts with ODC and thereby sterically blocks ODC homodimerization.</text>
</comment>
<dbReference type="Proteomes" id="UP001217754">
    <property type="component" value="Chromosome 4"/>
</dbReference>
<evidence type="ECO:0000313" key="7">
    <source>
        <dbReference type="EMBL" id="WFD39491.1"/>
    </source>
</evidence>
<dbReference type="GO" id="GO:0045732">
    <property type="term" value="P:positive regulation of protein catabolic process"/>
    <property type="evidence" value="ECO:0007669"/>
    <property type="project" value="TreeGrafter"/>
</dbReference>
<dbReference type="GO" id="GO:0005634">
    <property type="term" value="C:nucleus"/>
    <property type="evidence" value="ECO:0007669"/>
    <property type="project" value="TreeGrafter"/>
</dbReference>
<comment type="similarity">
    <text evidence="2">Belongs to the ODC antizyme family.</text>
</comment>
<dbReference type="PANTHER" id="PTHR10279:SF10">
    <property type="entry name" value="ORNITHINE DECARBOXYLASE ANTIZYME"/>
    <property type="match status" value="1"/>
</dbReference>
<feature type="region of interest" description="Disordered" evidence="6">
    <location>
        <begin position="1"/>
        <end position="31"/>
    </location>
</feature>
<dbReference type="PANTHER" id="PTHR10279">
    <property type="entry name" value="ORNITHINE DECARBOXYLASE ANTIZYME"/>
    <property type="match status" value="1"/>
</dbReference>